<dbReference type="PANTHER" id="PTHR11157:SF167">
    <property type="entry name" value="ELONGATION OF VERY LONG CHAIN FATTY ACIDS PROTEIN"/>
    <property type="match status" value="1"/>
</dbReference>
<comment type="caution">
    <text evidence="11">The sequence shown here is derived from an EMBL/GenBank/DDBJ whole genome shotgun (WGS) entry which is preliminary data.</text>
</comment>
<comment type="catalytic activity">
    <reaction evidence="10">
        <text>a very-long-chain acyl-CoA + malonyl-CoA + H(+) = a very-long-chain 3-oxoacyl-CoA + CO2 + CoA</text>
        <dbReference type="Rhea" id="RHEA:32727"/>
        <dbReference type="ChEBI" id="CHEBI:15378"/>
        <dbReference type="ChEBI" id="CHEBI:16526"/>
        <dbReference type="ChEBI" id="CHEBI:57287"/>
        <dbReference type="ChEBI" id="CHEBI:57384"/>
        <dbReference type="ChEBI" id="CHEBI:90725"/>
        <dbReference type="ChEBI" id="CHEBI:90736"/>
        <dbReference type="EC" id="2.3.1.199"/>
    </reaction>
</comment>
<evidence type="ECO:0000313" key="11">
    <source>
        <dbReference type="EMBL" id="KAL1132618.1"/>
    </source>
</evidence>
<dbReference type="Proteomes" id="UP001558652">
    <property type="component" value="Unassembled WGS sequence"/>
</dbReference>
<feature type="transmembrane region" description="Helical" evidence="10">
    <location>
        <begin position="86"/>
        <end position="104"/>
    </location>
</feature>
<name>A0ABD0YMY0_9HEMI</name>
<comment type="similarity">
    <text evidence="10">Belongs to the ELO family.</text>
</comment>
<evidence type="ECO:0000313" key="12">
    <source>
        <dbReference type="Proteomes" id="UP001558652"/>
    </source>
</evidence>
<keyword evidence="12" id="KW-1185">Reference proteome</keyword>
<evidence type="ECO:0000256" key="7">
    <source>
        <dbReference type="ARBA" id="ARBA00023098"/>
    </source>
</evidence>
<comment type="subcellular location">
    <subcellularLocation>
        <location evidence="1">Membrane</location>
        <topology evidence="1">Multi-pass membrane protein</topology>
    </subcellularLocation>
</comment>
<proteinExistence type="inferred from homology"/>
<dbReference type="Pfam" id="PF01151">
    <property type="entry name" value="ELO"/>
    <property type="match status" value="1"/>
</dbReference>
<feature type="transmembrane region" description="Helical" evidence="10">
    <location>
        <begin position="20"/>
        <end position="43"/>
    </location>
</feature>
<dbReference type="GO" id="GO:0006633">
    <property type="term" value="P:fatty acid biosynthetic process"/>
    <property type="evidence" value="ECO:0007669"/>
    <property type="project" value="UniProtKB-KW"/>
</dbReference>
<feature type="transmembrane region" description="Helical" evidence="10">
    <location>
        <begin position="55"/>
        <end position="74"/>
    </location>
</feature>
<accession>A0ABD0YMY0</accession>
<evidence type="ECO:0000256" key="8">
    <source>
        <dbReference type="ARBA" id="ARBA00023136"/>
    </source>
</evidence>
<keyword evidence="4 10" id="KW-0812">Transmembrane</keyword>
<protein>
    <recommendedName>
        <fullName evidence="10">Elongation of very long chain fatty acids protein</fullName>
        <ecNumber evidence="10">2.3.1.199</ecNumber>
    </recommendedName>
    <alternativeName>
        <fullName evidence="10">Very-long-chain 3-oxoacyl-CoA synthase</fullName>
    </alternativeName>
</protein>
<evidence type="ECO:0000256" key="10">
    <source>
        <dbReference type="RuleBase" id="RU361115"/>
    </source>
</evidence>
<keyword evidence="2 10" id="KW-0444">Lipid biosynthesis</keyword>
<keyword evidence="7 10" id="KW-0443">Lipid metabolism</keyword>
<evidence type="ECO:0000256" key="3">
    <source>
        <dbReference type="ARBA" id="ARBA00022679"/>
    </source>
</evidence>
<organism evidence="11 12">
    <name type="scientific">Ranatra chinensis</name>
    <dbReference type="NCBI Taxonomy" id="642074"/>
    <lineage>
        <taxon>Eukaryota</taxon>
        <taxon>Metazoa</taxon>
        <taxon>Ecdysozoa</taxon>
        <taxon>Arthropoda</taxon>
        <taxon>Hexapoda</taxon>
        <taxon>Insecta</taxon>
        <taxon>Pterygota</taxon>
        <taxon>Neoptera</taxon>
        <taxon>Paraneoptera</taxon>
        <taxon>Hemiptera</taxon>
        <taxon>Heteroptera</taxon>
        <taxon>Panheteroptera</taxon>
        <taxon>Nepomorpha</taxon>
        <taxon>Nepidae</taxon>
        <taxon>Ranatrinae</taxon>
        <taxon>Ranatra</taxon>
    </lineage>
</organism>
<comment type="caution">
    <text evidence="10">Lacks conserved residue(s) required for the propagation of feature annotation.</text>
</comment>
<evidence type="ECO:0000256" key="9">
    <source>
        <dbReference type="ARBA" id="ARBA00023160"/>
    </source>
</evidence>
<keyword evidence="9 10" id="KW-0275">Fatty acid biosynthesis</keyword>
<evidence type="ECO:0000256" key="2">
    <source>
        <dbReference type="ARBA" id="ARBA00022516"/>
    </source>
</evidence>
<dbReference type="PANTHER" id="PTHR11157">
    <property type="entry name" value="FATTY ACID ACYL TRANSFERASE-RELATED"/>
    <property type="match status" value="1"/>
</dbReference>
<dbReference type="EMBL" id="JBFDAA010000005">
    <property type="protein sequence ID" value="KAL1132618.1"/>
    <property type="molecule type" value="Genomic_DNA"/>
</dbReference>
<dbReference type="AlphaFoldDB" id="A0ABD0YMY0"/>
<dbReference type="EC" id="2.3.1.199" evidence="10"/>
<keyword evidence="8 10" id="KW-0472">Membrane</keyword>
<evidence type="ECO:0000256" key="6">
    <source>
        <dbReference type="ARBA" id="ARBA00022989"/>
    </source>
</evidence>
<dbReference type="InterPro" id="IPR002076">
    <property type="entry name" value="ELO_fam"/>
</dbReference>
<evidence type="ECO:0000256" key="5">
    <source>
        <dbReference type="ARBA" id="ARBA00022832"/>
    </source>
</evidence>
<evidence type="ECO:0000256" key="4">
    <source>
        <dbReference type="ARBA" id="ARBA00022692"/>
    </source>
</evidence>
<keyword evidence="3 10" id="KW-0808">Transferase</keyword>
<evidence type="ECO:0000256" key="1">
    <source>
        <dbReference type="ARBA" id="ARBA00004141"/>
    </source>
</evidence>
<gene>
    <name evidence="11" type="ORF">AAG570_010570</name>
</gene>
<dbReference type="GO" id="GO:0016020">
    <property type="term" value="C:membrane"/>
    <property type="evidence" value="ECO:0007669"/>
    <property type="project" value="UniProtKB-SubCell"/>
</dbReference>
<keyword evidence="5 10" id="KW-0276">Fatty acid metabolism</keyword>
<dbReference type="GO" id="GO:0009922">
    <property type="term" value="F:fatty acid elongase activity"/>
    <property type="evidence" value="ECO:0007669"/>
    <property type="project" value="UniProtKB-EC"/>
</dbReference>
<sequence length="113" mass="13442">MSTLIAVWYNVHYVRDEICALLGALNCIVHVIMYSYYFLSALGPKVQKYLWWKKYLTQIQLIQFAIAMSVIIGLNINDCKISRQFNYIWTTLILINIGLFLNYYRETYVKKKE</sequence>
<reference evidence="11 12" key="1">
    <citation type="submission" date="2024-07" db="EMBL/GenBank/DDBJ databases">
        <title>Chromosome-level genome assembly of the water stick insect Ranatra chinensis (Heteroptera: Nepidae).</title>
        <authorList>
            <person name="Liu X."/>
        </authorList>
    </citation>
    <scope>NUCLEOTIDE SEQUENCE [LARGE SCALE GENOMIC DNA]</scope>
    <source>
        <strain evidence="11">Cailab_2021Rc</strain>
        <tissue evidence="11">Muscle</tissue>
    </source>
</reference>
<keyword evidence="6 10" id="KW-1133">Transmembrane helix</keyword>